<name>B8KWN2_9GAMM</name>
<sequence length="247" mass="27132">MLRNNRERLPDHFVTWNRSDPSVRVDVYRNTVLSSLIEVLLATFPVTAAIVGTDFFRAMAGEFVAVSPPTGPVMAEYGRRFPHFIRDFEPASGLPYLGDMADFEMARLTVMNACDANGMEARVFHELLADPDRLLEISIEFIPASRLIRSKFALLSLWQAHQHDSVQNISLAGIDLAQGENALIARSEWTVTALPLSEAGAALCHRLMEGDTLGAAIDKVSPDNAALDETLLVLIQSGVVAGFTHQQ</sequence>
<evidence type="ECO:0000259" key="1">
    <source>
        <dbReference type="Pfam" id="PF09836"/>
    </source>
</evidence>
<dbReference type="EMBL" id="DS999411">
    <property type="protein sequence ID" value="EED35930.1"/>
    <property type="molecule type" value="Genomic_DNA"/>
</dbReference>
<dbReference type="eggNOG" id="COG3219">
    <property type="taxonomic scope" value="Bacteria"/>
</dbReference>
<proteinExistence type="predicted"/>
<dbReference type="HOGENOM" id="CLU_086594_0_1_6"/>
<evidence type="ECO:0000313" key="3">
    <source>
        <dbReference type="Proteomes" id="UP000004699"/>
    </source>
</evidence>
<dbReference type="Pfam" id="PF09836">
    <property type="entry name" value="DUF2063"/>
    <property type="match status" value="1"/>
</dbReference>
<evidence type="ECO:0000313" key="2">
    <source>
        <dbReference type="EMBL" id="EED35930.1"/>
    </source>
</evidence>
<dbReference type="AlphaFoldDB" id="B8KWN2"/>
<keyword evidence="3" id="KW-1185">Reference proteome</keyword>
<dbReference type="InterPro" id="IPR018640">
    <property type="entry name" value="DUF2063"/>
</dbReference>
<accession>B8KWN2</accession>
<protein>
    <recommendedName>
        <fullName evidence="1">Putative DNA-binding domain-containing protein</fullName>
    </recommendedName>
</protein>
<reference evidence="3" key="1">
    <citation type="journal article" date="2013" name="BMC Microbiol.">
        <title>Taxonomy and evolution of bacteriochlorophyll a-containing members of the OM60/NOR5 clade of marine gammaproteobacteria: description of Luminiphilus syltensis gen. nov., sp. nov., reclassification of Haliea rubra as Pseudohaliea rubra gen. nov., comb. nov., and emendation of Chromatocurvus halotolerans.</title>
        <authorList>
            <person name="Spring S."/>
            <person name="Riedel T."/>
            <person name="Sproer C."/>
            <person name="Yan S."/>
            <person name="Harder J."/>
            <person name="Fuchs B.M."/>
        </authorList>
    </citation>
    <scope>NUCLEOTIDE SEQUENCE [LARGE SCALE GENOMIC DNA]</scope>
    <source>
        <strain evidence="3">NOR51-B</strain>
    </source>
</reference>
<dbReference type="Proteomes" id="UP000004699">
    <property type="component" value="Unassembled WGS sequence"/>
</dbReference>
<gene>
    <name evidence="2" type="ORF">NOR51B_1878</name>
</gene>
<dbReference type="Gene3D" id="1.10.150.690">
    <property type="entry name" value="DUF2063"/>
    <property type="match status" value="1"/>
</dbReference>
<dbReference type="InterPro" id="IPR044922">
    <property type="entry name" value="DUF2063_N_sf"/>
</dbReference>
<dbReference type="STRING" id="565045.NOR51B_1878"/>
<organism evidence="2 3">
    <name type="scientific">Luminiphilus syltensis NOR5-1B</name>
    <dbReference type="NCBI Taxonomy" id="565045"/>
    <lineage>
        <taxon>Bacteria</taxon>
        <taxon>Pseudomonadati</taxon>
        <taxon>Pseudomonadota</taxon>
        <taxon>Gammaproteobacteria</taxon>
        <taxon>Cellvibrionales</taxon>
        <taxon>Halieaceae</taxon>
        <taxon>Luminiphilus</taxon>
    </lineage>
</organism>
<feature type="domain" description="Putative DNA-binding" evidence="1">
    <location>
        <begin position="17"/>
        <end position="85"/>
    </location>
</feature>